<feature type="compositionally biased region" description="Low complexity" evidence="1">
    <location>
        <begin position="107"/>
        <end position="116"/>
    </location>
</feature>
<reference evidence="2 3" key="1">
    <citation type="submission" date="2024-04" db="EMBL/GenBank/DDBJ databases">
        <authorList>
            <person name="Waldvogel A.-M."/>
            <person name="Schoenle A."/>
        </authorList>
    </citation>
    <scope>NUCLEOTIDE SEQUENCE [LARGE SCALE GENOMIC DNA]</scope>
</reference>
<feature type="region of interest" description="Disordered" evidence="1">
    <location>
        <begin position="1"/>
        <end position="68"/>
    </location>
</feature>
<proteinExistence type="predicted"/>
<evidence type="ECO:0000256" key="1">
    <source>
        <dbReference type="SAM" id="MobiDB-lite"/>
    </source>
</evidence>
<organism evidence="2 3">
    <name type="scientific">Knipowitschia caucasica</name>
    <name type="common">Caucasian dwarf goby</name>
    <name type="synonym">Pomatoschistus caucasicus</name>
    <dbReference type="NCBI Taxonomy" id="637954"/>
    <lineage>
        <taxon>Eukaryota</taxon>
        <taxon>Metazoa</taxon>
        <taxon>Chordata</taxon>
        <taxon>Craniata</taxon>
        <taxon>Vertebrata</taxon>
        <taxon>Euteleostomi</taxon>
        <taxon>Actinopterygii</taxon>
        <taxon>Neopterygii</taxon>
        <taxon>Teleostei</taxon>
        <taxon>Neoteleostei</taxon>
        <taxon>Acanthomorphata</taxon>
        <taxon>Gobiaria</taxon>
        <taxon>Gobiiformes</taxon>
        <taxon>Gobioidei</taxon>
        <taxon>Gobiidae</taxon>
        <taxon>Gobiinae</taxon>
        <taxon>Knipowitschia</taxon>
    </lineage>
</organism>
<dbReference type="AlphaFoldDB" id="A0AAV2KS33"/>
<name>A0AAV2KS33_KNICA</name>
<gene>
    <name evidence="2" type="ORF">KC01_LOCUS21124</name>
</gene>
<evidence type="ECO:0000313" key="2">
    <source>
        <dbReference type="EMBL" id="CAL1591775.1"/>
    </source>
</evidence>
<protein>
    <submittedName>
        <fullName evidence="2">Uncharacterized protein</fullName>
    </submittedName>
</protein>
<dbReference type="Proteomes" id="UP001497482">
    <property type="component" value="Chromosome 2"/>
</dbReference>
<evidence type="ECO:0000313" key="3">
    <source>
        <dbReference type="Proteomes" id="UP001497482"/>
    </source>
</evidence>
<feature type="compositionally biased region" description="Basic residues" evidence="1">
    <location>
        <begin position="15"/>
        <end position="38"/>
    </location>
</feature>
<feature type="compositionally biased region" description="Basic residues" evidence="1">
    <location>
        <begin position="204"/>
        <end position="215"/>
    </location>
</feature>
<dbReference type="EMBL" id="OZ035824">
    <property type="protein sequence ID" value="CAL1591775.1"/>
    <property type="molecule type" value="Genomic_DNA"/>
</dbReference>
<feature type="region of interest" description="Disordered" evidence="1">
    <location>
        <begin position="81"/>
        <end position="116"/>
    </location>
</feature>
<accession>A0AAV2KS33</accession>
<keyword evidence="3" id="KW-1185">Reference proteome</keyword>
<sequence length="250" mass="28005">MTTYFQSREFCCSPKKPHKSAKSKSKTGKGHHHTKHHSNFLTPNHHQHNQPSPLHSPKKHSLLPSPSPSYYHIPGSSYQLAPPSPNLVPHSPSYHQLHVSPSHHQMHLSLSQHQMHVSPSQHQLHACPGHHHLPHNHHHLGQPGLFHHHCLPPPLPHASQSLSIHPFHHPLPMCAALAGYGYSTLPTHLAHAHRSKSPKDAKKSPSKGKKGKGKPWPKDTYIWTSRCDVPHANLVRQLAPLQVRFGNGRV</sequence>
<feature type="region of interest" description="Disordered" evidence="1">
    <location>
        <begin position="190"/>
        <end position="219"/>
    </location>
</feature>